<protein>
    <recommendedName>
        <fullName evidence="2">Tyr recombinase domain-containing protein</fullName>
    </recommendedName>
</protein>
<dbReference type="SUPFAM" id="SSF56349">
    <property type="entry name" value="DNA breaking-rejoining enzymes"/>
    <property type="match status" value="1"/>
</dbReference>
<dbReference type="Pfam" id="PF00589">
    <property type="entry name" value="Phage_integrase"/>
    <property type="match status" value="1"/>
</dbReference>
<sequence>MKVKYTDCGFIFCALSGNTIQSNRINKALHECTTELKINKHVTSHTLRHTYISILAELGMSLKVIMNRVGYSNSNTTLKVYTYVTDKMEKAMVNKLEEIKIIYVCPFYALKIIYMSL</sequence>
<reference evidence="3 4" key="1">
    <citation type="journal article" date="2016" name="Front. Microbiol.">
        <title>Comprehensive Phylogenetic Analysis of Bovine Non-aureus Staphylococci Species Based on Whole-Genome Sequencing.</title>
        <authorList>
            <person name="Naushad S."/>
            <person name="Barkema H.W."/>
            <person name="Luby C."/>
            <person name="Condas L.A."/>
            <person name="Nobrega D.B."/>
            <person name="Carson D.A."/>
            <person name="De Buck J."/>
        </authorList>
    </citation>
    <scope>NUCLEOTIDE SEQUENCE [LARGE SCALE GENOMIC DNA]</scope>
    <source>
        <strain evidence="3 4">SNUC 1084</strain>
    </source>
</reference>
<keyword evidence="1" id="KW-0233">DNA recombination</keyword>
<dbReference type="Gene3D" id="1.10.443.10">
    <property type="entry name" value="Intergrase catalytic core"/>
    <property type="match status" value="1"/>
</dbReference>
<evidence type="ECO:0000259" key="2">
    <source>
        <dbReference type="PROSITE" id="PS51898"/>
    </source>
</evidence>
<evidence type="ECO:0000313" key="4">
    <source>
        <dbReference type="Proteomes" id="UP000240859"/>
    </source>
</evidence>
<dbReference type="RefSeq" id="WP_107601165.1">
    <property type="nucleotide sequence ID" value="NZ_JBOILH010000003.1"/>
</dbReference>
<proteinExistence type="predicted"/>
<organism evidence="3 4">
    <name type="scientific">Staphylococcus succinus</name>
    <dbReference type="NCBI Taxonomy" id="61015"/>
    <lineage>
        <taxon>Bacteria</taxon>
        <taxon>Bacillati</taxon>
        <taxon>Bacillota</taxon>
        <taxon>Bacilli</taxon>
        <taxon>Bacillales</taxon>
        <taxon>Staphylococcaceae</taxon>
        <taxon>Staphylococcus</taxon>
    </lineage>
</organism>
<gene>
    <name evidence="3" type="ORF">BU057_10275</name>
</gene>
<dbReference type="EMBL" id="PZFR01000076">
    <property type="protein sequence ID" value="PTI67757.1"/>
    <property type="molecule type" value="Genomic_DNA"/>
</dbReference>
<feature type="domain" description="Tyr recombinase" evidence="2">
    <location>
        <begin position="1"/>
        <end position="94"/>
    </location>
</feature>
<accession>A0ABX5IL25</accession>
<dbReference type="Proteomes" id="UP000240859">
    <property type="component" value="Unassembled WGS sequence"/>
</dbReference>
<dbReference type="PROSITE" id="PS51898">
    <property type="entry name" value="TYR_RECOMBINASE"/>
    <property type="match status" value="1"/>
</dbReference>
<name>A0ABX5IL25_9STAP</name>
<dbReference type="InterPro" id="IPR011010">
    <property type="entry name" value="DNA_brk_join_enz"/>
</dbReference>
<evidence type="ECO:0000313" key="3">
    <source>
        <dbReference type="EMBL" id="PTI67757.1"/>
    </source>
</evidence>
<comment type="caution">
    <text evidence="3">The sequence shown here is derived from an EMBL/GenBank/DDBJ whole genome shotgun (WGS) entry which is preliminary data.</text>
</comment>
<dbReference type="InterPro" id="IPR013762">
    <property type="entry name" value="Integrase-like_cat_sf"/>
</dbReference>
<evidence type="ECO:0000256" key="1">
    <source>
        <dbReference type="ARBA" id="ARBA00023172"/>
    </source>
</evidence>
<dbReference type="InterPro" id="IPR002104">
    <property type="entry name" value="Integrase_catalytic"/>
</dbReference>
<keyword evidence="4" id="KW-1185">Reference proteome</keyword>